<keyword evidence="2" id="KW-0805">Transcription regulation</keyword>
<dbReference type="Proteomes" id="UP000659904">
    <property type="component" value="Unassembled WGS sequence"/>
</dbReference>
<dbReference type="PANTHER" id="PTHR30579">
    <property type="entry name" value="TRANSCRIPTIONAL REGULATOR"/>
    <property type="match status" value="1"/>
</dbReference>
<dbReference type="Pfam" id="PF03466">
    <property type="entry name" value="LysR_substrate"/>
    <property type="match status" value="1"/>
</dbReference>
<evidence type="ECO:0000256" key="2">
    <source>
        <dbReference type="ARBA" id="ARBA00023015"/>
    </source>
</evidence>
<dbReference type="FunFam" id="1.10.10.10:FF:000001">
    <property type="entry name" value="LysR family transcriptional regulator"/>
    <property type="match status" value="1"/>
</dbReference>
<evidence type="ECO:0000256" key="3">
    <source>
        <dbReference type="ARBA" id="ARBA00023125"/>
    </source>
</evidence>
<keyword evidence="7" id="KW-1185">Reference proteome</keyword>
<dbReference type="PRINTS" id="PR00039">
    <property type="entry name" value="HTHLYSR"/>
</dbReference>
<dbReference type="PANTHER" id="PTHR30579:SF7">
    <property type="entry name" value="HTH-TYPE TRANSCRIPTIONAL REGULATOR LRHA-RELATED"/>
    <property type="match status" value="1"/>
</dbReference>
<dbReference type="InterPro" id="IPR000847">
    <property type="entry name" value="LysR_HTH_N"/>
</dbReference>
<evidence type="ECO:0000259" key="5">
    <source>
        <dbReference type="PROSITE" id="PS50931"/>
    </source>
</evidence>
<organism evidence="6 7">
    <name type="scientific">Catellatospora citrea</name>
    <dbReference type="NCBI Taxonomy" id="53366"/>
    <lineage>
        <taxon>Bacteria</taxon>
        <taxon>Bacillati</taxon>
        <taxon>Actinomycetota</taxon>
        <taxon>Actinomycetes</taxon>
        <taxon>Micromonosporales</taxon>
        <taxon>Micromonosporaceae</taxon>
        <taxon>Catellatospora</taxon>
    </lineage>
</organism>
<protein>
    <submittedName>
        <fullName evidence="6">LysR family transcriptional regulator</fullName>
    </submittedName>
</protein>
<feature type="domain" description="HTH lysR-type" evidence="5">
    <location>
        <begin position="5"/>
        <end position="62"/>
    </location>
</feature>
<comment type="similarity">
    <text evidence="1">Belongs to the LysR transcriptional regulatory family.</text>
</comment>
<dbReference type="InterPro" id="IPR036390">
    <property type="entry name" value="WH_DNA-bd_sf"/>
</dbReference>
<gene>
    <name evidence="6" type="ORF">Cci01nite_11230</name>
</gene>
<keyword evidence="3" id="KW-0238">DNA-binding</keyword>
<dbReference type="EMBL" id="BONH01000002">
    <property type="protein sequence ID" value="GIF96029.1"/>
    <property type="molecule type" value="Genomic_DNA"/>
</dbReference>
<dbReference type="GO" id="GO:0003677">
    <property type="term" value="F:DNA binding"/>
    <property type="evidence" value="ECO:0007669"/>
    <property type="project" value="UniProtKB-KW"/>
</dbReference>
<name>A0A8J3K8E6_9ACTN</name>
<dbReference type="Pfam" id="PF00126">
    <property type="entry name" value="HTH_1"/>
    <property type="match status" value="1"/>
</dbReference>
<dbReference type="InterPro" id="IPR005119">
    <property type="entry name" value="LysR_subst-bd"/>
</dbReference>
<accession>A0A8J3K8E6</accession>
<dbReference type="Gene3D" id="3.40.190.10">
    <property type="entry name" value="Periplasmic binding protein-like II"/>
    <property type="match status" value="2"/>
</dbReference>
<dbReference type="InterPro" id="IPR050176">
    <property type="entry name" value="LTTR"/>
</dbReference>
<evidence type="ECO:0000313" key="7">
    <source>
        <dbReference type="Proteomes" id="UP000659904"/>
    </source>
</evidence>
<dbReference type="SUPFAM" id="SSF53850">
    <property type="entry name" value="Periplasmic binding protein-like II"/>
    <property type="match status" value="1"/>
</dbReference>
<reference evidence="6 7" key="1">
    <citation type="submission" date="2021-01" db="EMBL/GenBank/DDBJ databases">
        <title>Whole genome shotgun sequence of Catellatospora citrea NBRC 14495.</title>
        <authorList>
            <person name="Komaki H."/>
            <person name="Tamura T."/>
        </authorList>
    </citation>
    <scope>NUCLEOTIDE SEQUENCE [LARGE SCALE GENOMIC DNA]</scope>
    <source>
        <strain evidence="6 7">NBRC 14495</strain>
    </source>
</reference>
<proteinExistence type="inferred from homology"/>
<dbReference type="AlphaFoldDB" id="A0A8J3K8E6"/>
<evidence type="ECO:0000256" key="1">
    <source>
        <dbReference type="ARBA" id="ARBA00009437"/>
    </source>
</evidence>
<dbReference type="InterPro" id="IPR036388">
    <property type="entry name" value="WH-like_DNA-bd_sf"/>
</dbReference>
<dbReference type="Gene3D" id="1.10.10.10">
    <property type="entry name" value="Winged helix-like DNA-binding domain superfamily/Winged helix DNA-binding domain"/>
    <property type="match status" value="1"/>
</dbReference>
<dbReference type="SUPFAM" id="SSF46785">
    <property type="entry name" value="Winged helix' DNA-binding domain"/>
    <property type="match status" value="1"/>
</dbReference>
<dbReference type="GO" id="GO:0003700">
    <property type="term" value="F:DNA-binding transcription factor activity"/>
    <property type="evidence" value="ECO:0007669"/>
    <property type="project" value="InterPro"/>
</dbReference>
<dbReference type="PROSITE" id="PS50931">
    <property type="entry name" value="HTH_LYSR"/>
    <property type="match status" value="1"/>
</dbReference>
<keyword evidence="4" id="KW-0804">Transcription</keyword>
<comment type="caution">
    <text evidence="6">The sequence shown here is derived from an EMBL/GenBank/DDBJ whole genome shotgun (WGS) entry which is preliminary data.</text>
</comment>
<sequence length="281" mass="29259">MATDLETGLLRAFATAARAGSISRAAAALGHTQPSLSQRLQKLERAVGQRLLHRTASGVVLTRAGEALLPYAERILALSAQARTVTGQVLAGRCGVGLIEDLTAAPLPQALADFAHANPGSTLELVSVPGPAMRRAFDTGRIQLALVDPTYLPEPPRWTVRLPLAWSAAPGVDLTRDPLPLVLFSPPCRWRAPVLDVLRAHGRAWRVAFESTSLAGVQAAVRAGLGAAALLATNVAPGTVAPGLPALPEVELGLVRGAATDGDPLVDAVEELLRRLTAVPG</sequence>
<evidence type="ECO:0000313" key="6">
    <source>
        <dbReference type="EMBL" id="GIF96029.1"/>
    </source>
</evidence>
<dbReference type="RefSeq" id="WP_120320892.1">
    <property type="nucleotide sequence ID" value="NZ_BONH01000002.1"/>
</dbReference>
<evidence type="ECO:0000256" key="4">
    <source>
        <dbReference type="ARBA" id="ARBA00023163"/>
    </source>
</evidence>